<dbReference type="GO" id="GO:0006313">
    <property type="term" value="P:DNA transposition"/>
    <property type="evidence" value="ECO:0007669"/>
    <property type="project" value="InterPro"/>
</dbReference>
<geneLocation type="plasmid" evidence="3">
    <name>unnamed1</name>
</geneLocation>
<feature type="domain" description="Tn3 transposase DDE" evidence="2">
    <location>
        <begin position="2"/>
        <end position="66"/>
    </location>
</feature>
<name>A0AAU3H4N5_9ACTN</name>
<dbReference type="GO" id="GO:0004803">
    <property type="term" value="F:transposase activity"/>
    <property type="evidence" value="ECO:0007669"/>
    <property type="project" value="InterPro"/>
</dbReference>
<accession>A0AAU3H4N5</accession>
<feature type="region of interest" description="Disordered" evidence="1">
    <location>
        <begin position="94"/>
        <end position="121"/>
    </location>
</feature>
<dbReference type="Pfam" id="PF01526">
    <property type="entry name" value="DDE_Tnp_Tn3"/>
    <property type="match status" value="1"/>
</dbReference>
<evidence type="ECO:0000256" key="1">
    <source>
        <dbReference type="SAM" id="MobiDB-lite"/>
    </source>
</evidence>
<keyword evidence="3" id="KW-0614">Plasmid</keyword>
<evidence type="ECO:0000313" key="3">
    <source>
        <dbReference type="EMBL" id="WTZ00475.1"/>
    </source>
</evidence>
<dbReference type="InterPro" id="IPR002513">
    <property type="entry name" value="Tn3_Tnp_DDE_dom"/>
</dbReference>
<dbReference type="EMBL" id="CP109536">
    <property type="protein sequence ID" value="WTZ00475.1"/>
    <property type="molecule type" value="Genomic_DNA"/>
</dbReference>
<proteinExistence type="predicted"/>
<dbReference type="AlphaFoldDB" id="A0AAU3H4N5"/>
<reference evidence="3" key="1">
    <citation type="submission" date="2022-10" db="EMBL/GenBank/DDBJ databases">
        <title>The complete genomes of actinobacterial strains from the NBC collection.</title>
        <authorList>
            <person name="Joergensen T.S."/>
            <person name="Alvarez Arevalo M."/>
            <person name="Sterndorff E.B."/>
            <person name="Faurdal D."/>
            <person name="Vuksanovic O."/>
            <person name="Mourched A.-S."/>
            <person name="Charusanti P."/>
            <person name="Shaw S."/>
            <person name="Blin K."/>
            <person name="Weber T."/>
        </authorList>
    </citation>
    <scope>NUCLEOTIDE SEQUENCE</scope>
    <source>
        <strain evidence="3">NBC_01401</strain>
        <plasmid evidence="3">unnamed1</plasmid>
    </source>
</reference>
<organism evidence="3">
    <name type="scientific">Streptomyces sp. NBC_01401</name>
    <dbReference type="NCBI Taxonomy" id="2903854"/>
    <lineage>
        <taxon>Bacteria</taxon>
        <taxon>Bacillati</taxon>
        <taxon>Actinomycetota</taxon>
        <taxon>Actinomycetes</taxon>
        <taxon>Kitasatosporales</taxon>
        <taxon>Streptomycetaceae</taxon>
        <taxon>Streptomyces</taxon>
    </lineage>
</organism>
<gene>
    <name evidence="3" type="ORF">OG626_36610</name>
</gene>
<evidence type="ECO:0000259" key="2">
    <source>
        <dbReference type="Pfam" id="PF01526"/>
    </source>
</evidence>
<sequence length="133" mass="14436">MNRQLTVQESRHRLARAICHGGRGPIRQAYREGQEGQVAALGPVLNAVSLWITRYPDAAEDDEDRRSAHATGLPLVAPAAWCPTCCDASAAGVTTSRVHSPGRVPWMPGDPDRRAGRRHAAPLRPGGCWSWIP</sequence>
<protein>
    <submittedName>
        <fullName evidence="3">Transposase</fullName>
    </submittedName>
</protein>